<dbReference type="GO" id="GO:0003729">
    <property type="term" value="F:mRNA binding"/>
    <property type="evidence" value="ECO:0007669"/>
    <property type="project" value="InterPro"/>
</dbReference>
<dbReference type="SUPFAM" id="SSF48464">
    <property type="entry name" value="ENTH/VHS domain"/>
    <property type="match status" value="2"/>
</dbReference>
<feature type="compositionally biased region" description="Polar residues" evidence="3">
    <location>
        <begin position="809"/>
        <end position="833"/>
    </location>
</feature>
<keyword evidence="2" id="KW-0862">Zinc</keyword>
<evidence type="ECO:0008006" key="8">
    <source>
        <dbReference type="Google" id="ProtNLM"/>
    </source>
</evidence>
<organism evidence="6 7">
    <name type="scientific">Leersia perrieri</name>
    <dbReference type="NCBI Taxonomy" id="77586"/>
    <lineage>
        <taxon>Eukaryota</taxon>
        <taxon>Viridiplantae</taxon>
        <taxon>Streptophyta</taxon>
        <taxon>Embryophyta</taxon>
        <taxon>Tracheophyta</taxon>
        <taxon>Spermatophyta</taxon>
        <taxon>Magnoliopsida</taxon>
        <taxon>Liliopsida</taxon>
        <taxon>Poales</taxon>
        <taxon>Poaceae</taxon>
        <taxon>BOP clade</taxon>
        <taxon>Oryzoideae</taxon>
        <taxon>Oryzeae</taxon>
        <taxon>Oryzinae</taxon>
        <taxon>Leersia</taxon>
    </lineage>
</organism>
<evidence type="ECO:0000259" key="4">
    <source>
        <dbReference type="PROSITE" id="PS50157"/>
    </source>
</evidence>
<feature type="region of interest" description="Disordered" evidence="3">
    <location>
        <begin position="1"/>
        <end position="39"/>
    </location>
</feature>
<dbReference type="SMART" id="SM00582">
    <property type="entry name" value="RPR"/>
    <property type="match status" value="1"/>
</dbReference>
<protein>
    <recommendedName>
        <fullName evidence="8">CID domain-containing protein</fullName>
    </recommendedName>
</protein>
<feature type="domain" description="CID" evidence="5">
    <location>
        <begin position="48"/>
        <end position="203"/>
    </location>
</feature>
<evidence type="ECO:0000313" key="7">
    <source>
        <dbReference type="Proteomes" id="UP000032180"/>
    </source>
</evidence>
<feature type="compositionally biased region" description="Basic and acidic residues" evidence="3">
    <location>
        <begin position="284"/>
        <end position="293"/>
    </location>
</feature>
<dbReference type="InterPro" id="IPR006569">
    <property type="entry name" value="CID_dom"/>
</dbReference>
<feature type="region of interest" description="Disordered" evidence="3">
    <location>
        <begin position="332"/>
        <end position="381"/>
    </location>
</feature>
<dbReference type="GO" id="GO:0005849">
    <property type="term" value="C:mRNA cleavage factor complex"/>
    <property type="evidence" value="ECO:0007669"/>
    <property type="project" value="TreeGrafter"/>
</dbReference>
<dbReference type="PANTHER" id="PTHR15921">
    <property type="entry name" value="PRE-MRNA CLEAVAGE COMPLEX II"/>
    <property type="match status" value="1"/>
</dbReference>
<dbReference type="Gene3D" id="1.25.40.90">
    <property type="match status" value="1"/>
</dbReference>
<dbReference type="AlphaFoldDB" id="A0A0D9XGW9"/>
<feature type="region of interest" description="Disordered" evidence="3">
    <location>
        <begin position="253"/>
        <end position="295"/>
    </location>
</feature>
<dbReference type="InterPro" id="IPR013087">
    <property type="entry name" value="Znf_C2H2_type"/>
</dbReference>
<dbReference type="GO" id="GO:0008270">
    <property type="term" value="F:zinc ion binding"/>
    <property type="evidence" value="ECO:0007669"/>
    <property type="project" value="UniProtKB-KW"/>
</dbReference>
<feature type="region of interest" description="Disordered" evidence="3">
    <location>
        <begin position="716"/>
        <end position="746"/>
    </location>
</feature>
<evidence type="ECO:0000256" key="2">
    <source>
        <dbReference type="PROSITE-ProRule" id="PRU00042"/>
    </source>
</evidence>
<dbReference type="InterPro" id="IPR057242">
    <property type="entry name" value="PCFS4-like"/>
</dbReference>
<dbReference type="EnsemblPlants" id="LPERR09G15880.1">
    <property type="protein sequence ID" value="LPERR09G15880.1"/>
    <property type="gene ID" value="LPERR09G15880"/>
</dbReference>
<feature type="compositionally biased region" description="Low complexity" evidence="3">
    <location>
        <begin position="736"/>
        <end position="746"/>
    </location>
</feature>
<dbReference type="InterPro" id="IPR008942">
    <property type="entry name" value="ENTH_VHS"/>
</dbReference>
<feature type="compositionally biased region" description="Polar residues" evidence="3">
    <location>
        <begin position="203"/>
        <end position="223"/>
    </location>
</feature>
<dbReference type="PROSITE" id="PS00028">
    <property type="entry name" value="ZINC_FINGER_C2H2_1"/>
    <property type="match status" value="1"/>
</dbReference>
<evidence type="ECO:0000313" key="6">
    <source>
        <dbReference type="EnsemblPlants" id="LPERR09G15880.1"/>
    </source>
</evidence>
<proteinExistence type="predicted"/>
<keyword evidence="2" id="KW-0863">Zinc-finger</keyword>
<feature type="domain" description="C2H2-type" evidence="4">
    <location>
        <begin position="905"/>
        <end position="932"/>
    </location>
</feature>
<accession>A0A0D9XGW9</accession>
<evidence type="ECO:0000256" key="1">
    <source>
        <dbReference type="ARBA" id="ARBA00022664"/>
    </source>
</evidence>
<evidence type="ECO:0000259" key="5">
    <source>
        <dbReference type="PROSITE" id="PS51391"/>
    </source>
</evidence>
<sequence length="1157" mass="126210">MDTSASARRSAAPDPKKPRLAQHPPPGPPRDPRSSYPAANGTAVDQAQVDELLAQYRTALGELTFNSKPIITNLTIIAGENLHAAKHIASLICANILEVTFAFFFSSSTICLWRYSPLVLYEYLHVSSEQKLPSLYLLDSIVKNIGKDYVKHFSARLPEVFCKAYRQVDSAIHNSMRHLFGTWKGVFSTTSLQVIEKELGFQSSTNGSSGAAPSKPDSQSNRPAHSIHGILGAGAKATTISDPGDDIERASRTAIDRGAGRRVDALNSRPNVQRAQRDPFGNPIHEKQDRDTRIPGFPNILQQPVVGTSHVHAKPKGQDGIGGPYYGAGVGSSEEQFDRRNSSYANKDVRPSGARLDGPLLPTPVGNSDRIGRLPPSNKSWKNSEEEEYMWDDVRQGADYGGTSSTRKREWMSDDGNIGSFQRVDNFPRYGNAPGQDRRIAAYMDHEEYLHGKRELEPRIDREMLPEGQPFSSSRGSSLWLSQEKPLPDIGSDPRLSTFSNQSADRSTIYSGTLSTSINSSLPVGLSGAYAGRSSLEGATIVPTRSTETIGQQKHRYWSDSSPPVQSSSASFARQGSPSPAELDYPSRSFSQLGQNPLEDYTQRAQALAQNAALSQGRPNLLGAPSHASQQIEKHPSLESKPHLKILDQPQASYALENPSSLFKPSIQLPISVGVGHRQPEEISLSSDSTLMSSDHISASNLLAGLIKSGFKPNDPNDLASLRAQPPLPSGPPPHVSSSLPAASSSLHLPASDTLKSQAPNSLRPPLPPGLPLSLPFVCPATETSEKAPPLSSLLSTLVAKGLISSPSVDSTVAAPQQPSKSDLNTADATASAPSLPFVQPSVKKETSNQKSSAPTKAPVPQPVEVKIEPAEIKMVDLIGSEFKPEVLRKYHEHVVSTLFDDQSYQCNTCGLRFRIEEELSVHTACHVSKQLESRNTGIAPEKWYPNKNRWIDRSHEMQNGVLESASSDADLSSAEEVCDLMVPADESQIICVLCGELFDDIYSVEKDNWMYKDAVYFDYSKVEGSSGDSAESKERGPIIVHARCGISAKLTTRHAVQVNFGKMLFEFIPQSPPFIIEKVLTQNRFKSSSALVNWPCLQSRSPGPDNVFLVQSKGSDRSVYRRPAWKEIDDAAIKLLLFLTNFSDLPRTSDYVSKKN</sequence>
<feature type="compositionally biased region" description="Polar residues" evidence="3">
    <location>
        <begin position="543"/>
        <end position="552"/>
    </location>
</feature>
<name>A0A0D9XGW9_9ORYZ</name>
<dbReference type="GO" id="GO:0006369">
    <property type="term" value="P:termination of RNA polymerase II transcription"/>
    <property type="evidence" value="ECO:0007669"/>
    <property type="project" value="InterPro"/>
</dbReference>
<reference evidence="6" key="3">
    <citation type="submission" date="2015-04" db="UniProtKB">
        <authorList>
            <consortium name="EnsemblPlants"/>
        </authorList>
    </citation>
    <scope>IDENTIFICATION</scope>
</reference>
<dbReference type="PROSITE" id="PS51391">
    <property type="entry name" value="CID"/>
    <property type="match status" value="1"/>
</dbReference>
<dbReference type="InterPro" id="IPR045154">
    <property type="entry name" value="PCF11-like"/>
</dbReference>
<keyword evidence="2" id="KW-0479">Metal-binding</keyword>
<dbReference type="PROSITE" id="PS50157">
    <property type="entry name" value="ZINC_FINGER_C2H2_2"/>
    <property type="match status" value="1"/>
</dbReference>
<reference evidence="6 7" key="1">
    <citation type="submission" date="2012-08" db="EMBL/GenBank/DDBJ databases">
        <title>Oryza genome evolution.</title>
        <authorList>
            <person name="Wing R.A."/>
        </authorList>
    </citation>
    <scope>NUCLEOTIDE SEQUENCE</scope>
</reference>
<reference evidence="7" key="2">
    <citation type="submission" date="2013-12" db="EMBL/GenBank/DDBJ databases">
        <authorList>
            <person name="Yu Y."/>
            <person name="Lee S."/>
            <person name="de Baynast K."/>
            <person name="Wissotski M."/>
            <person name="Liu L."/>
            <person name="Talag J."/>
            <person name="Goicoechea J."/>
            <person name="Angelova A."/>
            <person name="Jetty R."/>
            <person name="Kudrna D."/>
            <person name="Golser W."/>
            <person name="Rivera L."/>
            <person name="Zhang J."/>
            <person name="Wing R."/>
        </authorList>
    </citation>
    <scope>NUCLEOTIDE SEQUENCE</scope>
</reference>
<keyword evidence="7" id="KW-1185">Reference proteome</keyword>
<dbReference type="InterPro" id="IPR047415">
    <property type="entry name" value="Pcf11_CID"/>
</dbReference>
<dbReference type="HOGENOM" id="CLU_006062_0_0_1"/>
<dbReference type="GO" id="GO:0000993">
    <property type="term" value="F:RNA polymerase II complex binding"/>
    <property type="evidence" value="ECO:0007669"/>
    <property type="project" value="InterPro"/>
</dbReference>
<feature type="region of interest" description="Disordered" evidence="3">
    <location>
        <begin position="542"/>
        <end position="594"/>
    </location>
</feature>
<feature type="region of interest" description="Disordered" evidence="3">
    <location>
        <begin position="617"/>
        <end position="640"/>
    </location>
</feature>
<dbReference type="PANTHER" id="PTHR15921:SF3">
    <property type="entry name" value="PRE-MRNA CLEAVAGE COMPLEX 2 PROTEIN PCF11"/>
    <property type="match status" value="1"/>
</dbReference>
<feature type="compositionally biased region" description="Low complexity" evidence="3">
    <location>
        <begin position="1"/>
        <end position="12"/>
    </location>
</feature>
<feature type="compositionally biased region" description="Basic and acidic residues" evidence="3">
    <location>
        <begin position="253"/>
        <end position="264"/>
    </location>
</feature>
<feature type="region of interest" description="Disordered" evidence="3">
    <location>
        <begin position="203"/>
        <end position="226"/>
    </location>
</feature>
<dbReference type="Pfam" id="PF23228">
    <property type="entry name" value="zf_PCFS4"/>
    <property type="match status" value="1"/>
</dbReference>
<feature type="compositionally biased region" description="Low complexity" evidence="3">
    <location>
        <begin position="559"/>
        <end position="571"/>
    </location>
</feature>
<evidence type="ECO:0000256" key="3">
    <source>
        <dbReference type="SAM" id="MobiDB-lite"/>
    </source>
</evidence>
<feature type="compositionally biased region" description="Pro residues" evidence="3">
    <location>
        <begin position="726"/>
        <end position="735"/>
    </location>
</feature>
<dbReference type="Gramene" id="LPERR09G15880.1">
    <property type="protein sequence ID" value="LPERR09G15880.1"/>
    <property type="gene ID" value="LPERR09G15880"/>
</dbReference>
<dbReference type="GO" id="GO:0005737">
    <property type="term" value="C:cytoplasm"/>
    <property type="evidence" value="ECO:0007669"/>
    <property type="project" value="TreeGrafter"/>
</dbReference>
<keyword evidence="1" id="KW-0507">mRNA processing</keyword>
<dbReference type="eggNOG" id="KOG2071">
    <property type="taxonomic scope" value="Eukaryota"/>
</dbReference>
<dbReference type="Pfam" id="PF04818">
    <property type="entry name" value="CID"/>
    <property type="match status" value="1"/>
</dbReference>
<dbReference type="GO" id="GO:0031124">
    <property type="term" value="P:mRNA 3'-end processing"/>
    <property type="evidence" value="ECO:0007669"/>
    <property type="project" value="InterPro"/>
</dbReference>
<dbReference type="STRING" id="77586.A0A0D9XGW9"/>
<dbReference type="Proteomes" id="UP000032180">
    <property type="component" value="Chromosome 9"/>
</dbReference>
<dbReference type="CDD" id="cd16982">
    <property type="entry name" value="CID_Pcf11"/>
    <property type="match status" value="1"/>
</dbReference>
<feature type="region of interest" description="Disordered" evidence="3">
    <location>
        <begin position="809"/>
        <end position="863"/>
    </location>
</feature>